<evidence type="ECO:0000313" key="3">
    <source>
        <dbReference type="EMBL" id="KAA3678312.1"/>
    </source>
</evidence>
<proteinExistence type="predicted"/>
<dbReference type="GO" id="GO:0004386">
    <property type="term" value="F:helicase activity"/>
    <property type="evidence" value="ECO:0007669"/>
    <property type="project" value="UniProtKB-KW"/>
</dbReference>
<keyword evidence="3" id="KW-0347">Helicase</keyword>
<feature type="region of interest" description="Disordered" evidence="1">
    <location>
        <begin position="221"/>
        <end position="243"/>
    </location>
</feature>
<keyword evidence="3" id="KW-0067">ATP-binding</keyword>
<dbReference type="InterPro" id="IPR038718">
    <property type="entry name" value="SNF2-like_sf"/>
</dbReference>
<keyword evidence="3" id="KW-0378">Hydrolase</keyword>
<keyword evidence="3" id="KW-0547">Nucleotide-binding</keyword>
<evidence type="ECO:0000256" key="1">
    <source>
        <dbReference type="SAM" id="MobiDB-lite"/>
    </source>
</evidence>
<feature type="compositionally biased region" description="Basic and acidic residues" evidence="1">
    <location>
        <begin position="372"/>
        <end position="389"/>
    </location>
</feature>
<dbReference type="Pfam" id="PF00176">
    <property type="entry name" value="SNF2-rel_dom"/>
    <property type="match status" value="2"/>
</dbReference>
<dbReference type="InterPro" id="IPR014001">
    <property type="entry name" value="Helicase_ATP-bd"/>
</dbReference>
<reference evidence="3 4" key="1">
    <citation type="journal article" date="2019" name="Gigascience">
        <title>Whole-genome sequence of the oriental lung fluke Paragonimus westermani.</title>
        <authorList>
            <person name="Oey H."/>
            <person name="Zakrzewski M."/>
            <person name="Narain K."/>
            <person name="Devi K.R."/>
            <person name="Agatsuma T."/>
            <person name="Nawaratna S."/>
            <person name="Gobert G.N."/>
            <person name="Jones M.K."/>
            <person name="Ragan M.A."/>
            <person name="McManus D.P."/>
            <person name="Krause L."/>
        </authorList>
    </citation>
    <scope>NUCLEOTIDE SEQUENCE [LARGE SCALE GENOMIC DNA]</scope>
    <source>
        <strain evidence="3 4">IND2009</strain>
    </source>
</reference>
<feature type="compositionally biased region" description="Polar residues" evidence="1">
    <location>
        <begin position="227"/>
        <end position="243"/>
    </location>
</feature>
<dbReference type="InterPro" id="IPR027417">
    <property type="entry name" value="P-loop_NTPase"/>
</dbReference>
<feature type="domain" description="Helicase ATP-binding" evidence="2">
    <location>
        <begin position="66"/>
        <end position="153"/>
    </location>
</feature>
<feature type="region of interest" description="Disordered" evidence="1">
    <location>
        <begin position="592"/>
        <end position="611"/>
    </location>
</feature>
<feature type="region of interest" description="Disordered" evidence="1">
    <location>
        <begin position="314"/>
        <end position="348"/>
    </location>
</feature>
<dbReference type="InterPro" id="IPR000330">
    <property type="entry name" value="SNF2_N"/>
</dbReference>
<dbReference type="Gene3D" id="3.40.50.10810">
    <property type="entry name" value="Tandem AAA-ATPase domain"/>
    <property type="match status" value="2"/>
</dbReference>
<feature type="non-terminal residue" evidence="3">
    <location>
        <position position="898"/>
    </location>
</feature>
<dbReference type="GO" id="GO:0005524">
    <property type="term" value="F:ATP binding"/>
    <property type="evidence" value="ECO:0007669"/>
    <property type="project" value="InterPro"/>
</dbReference>
<feature type="compositionally biased region" description="Polar residues" evidence="1">
    <location>
        <begin position="592"/>
        <end position="602"/>
    </location>
</feature>
<feature type="region of interest" description="Disordered" evidence="1">
    <location>
        <begin position="368"/>
        <end position="402"/>
    </location>
</feature>
<evidence type="ECO:0000313" key="4">
    <source>
        <dbReference type="Proteomes" id="UP000324629"/>
    </source>
</evidence>
<dbReference type="EMBL" id="QNGE01001147">
    <property type="protein sequence ID" value="KAA3678312.1"/>
    <property type="molecule type" value="Genomic_DNA"/>
</dbReference>
<sequence length="898" mass="99574">MCSASQPCDELHFKELLSLLGKINLYVRMIEKRLNDDVTEDTSDDPKTLEGTVLREYQRIGYRWIVTLYENGMNGILADEMGLGKTVQVIAALAGLIEAGVYGPFLIVVPLSLLSVWADQLAAFAPRLPSLIYYGSLTERHKLRKRIRRRVRIRMRDPIEQYKSVLSEDTPKTCYLQDKSCSVKVPSNPRESPLVLHTYESSLEAGYHASSASESLCSFPSSCSSERPTNTNNRVGKPSVSSYTTDPSVLQRLDGTISGVLNNPHLNTELKNVDSMEFTNLLASMNDHYCNDAVEVYEETSVYPMPQFSRLPESVESPAVKTPNSQSEQDIGNGVPYGQGSVTSNLPSSKCYLRPDLGTARVKISNSLQLPPDDHFHESQTHDRNDYDKPSLPPGSCAQSVEHEGDCNSMKKIRSTNSSGISSILNKLPNPERLRKQVNAAEHPWTTMDDDSCVSARKCGLQLDGPYYNRASIKITAPSDVDCTTDETPASCDVLKTELIDANLDVGPNPKDLIDLASPAFNSIQLSDSGGPQTHDFVISSLCNPYLYKTVNDVATCFTSVDCLDKVHYPAGEVVVPEDCVETVNSNEFGLNSEGLRSSPSTKDVDLKAESPTGGLTSTWKAVHSHDNRTLALKNLDDVITQVLVEWKEIENEQLNHSDSTGILDHPITSIPTAALPPNEPSHKPATISTCIDLCNQRADSKTDNNSTFHSPDNQDQSTGTNIKVNDWGTSSTAPKDQNDVFWAYPLVLTTYEVAMRDSKFLQNVHFKGLIVDEGQRLKNPATRLYGKLSKLSTGLRLLVTGTPLQNRISELWALLHFILPEIFTSLEMFENWFDPAVLSEHEGRDRLVTAEIERSLITKLHCIISPFVLRRTKAETKLLLPPKREILLRVGMTTLQQ</sequence>
<evidence type="ECO:0000259" key="2">
    <source>
        <dbReference type="PROSITE" id="PS51192"/>
    </source>
</evidence>
<comment type="caution">
    <text evidence="3">The sequence shown here is derived from an EMBL/GenBank/DDBJ whole genome shotgun (WGS) entry which is preliminary data.</text>
</comment>
<dbReference type="SMART" id="SM00487">
    <property type="entry name" value="DEXDc"/>
    <property type="match status" value="1"/>
</dbReference>
<accession>A0A5J4NRY1</accession>
<protein>
    <submittedName>
        <fullName evidence="3">ATP-dependent DNA helicase</fullName>
    </submittedName>
</protein>
<dbReference type="SUPFAM" id="SSF52540">
    <property type="entry name" value="P-loop containing nucleoside triphosphate hydrolases"/>
    <property type="match status" value="2"/>
</dbReference>
<feature type="region of interest" description="Disordered" evidence="1">
    <location>
        <begin position="701"/>
        <end position="731"/>
    </location>
</feature>
<dbReference type="Proteomes" id="UP000324629">
    <property type="component" value="Unassembled WGS sequence"/>
</dbReference>
<dbReference type="PANTHER" id="PTHR10799">
    <property type="entry name" value="SNF2/RAD54 HELICASE FAMILY"/>
    <property type="match status" value="1"/>
</dbReference>
<keyword evidence="4" id="KW-1185">Reference proteome</keyword>
<gene>
    <name evidence="3" type="ORF">DEA37_0002407</name>
</gene>
<dbReference type="PROSITE" id="PS51192">
    <property type="entry name" value="HELICASE_ATP_BIND_1"/>
    <property type="match status" value="2"/>
</dbReference>
<feature type="domain" description="Helicase ATP-binding" evidence="2">
    <location>
        <begin position="745"/>
        <end position="822"/>
    </location>
</feature>
<feature type="compositionally biased region" description="Polar residues" evidence="1">
    <location>
        <begin position="704"/>
        <end position="731"/>
    </location>
</feature>
<name>A0A5J4NRY1_9TREM</name>
<dbReference type="AlphaFoldDB" id="A0A5J4NRY1"/>
<organism evidence="3 4">
    <name type="scientific">Paragonimus westermani</name>
    <dbReference type="NCBI Taxonomy" id="34504"/>
    <lineage>
        <taxon>Eukaryota</taxon>
        <taxon>Metazoa</taxon>
        <taxon>Spiralia</taxon>
        <taxon>Lophotrochozoa</taxon>
        <taxon>Platyhelminthes</taxon>
        <taxon>Trematoda</taxon>
        <taxon>Digenea</taxon>
        <taxon>Plagiorchiida</taxon>
        <taxon>Troglotremata</taxon>
        <taxon>Troglotrematidae</taxon>
        <taxon>Paragonimus</taxon>
    </lineage>
</organism>